<keyword evidence="1" id="KW-0472">Membrane</keyword>
<keyword evidence="1" id="KW-1133">Transmembrane helix</keyword>
<reference evidence="2" key="1">
    <citation type="submission" date="2015-11" db="EMBL/GenBank/DDBJ databases">
        <authorList>
            <person name="Zhang Y."/>
            <person name="Guo Z."/>
        </authorList>
    </citation>
    <scope>NUCLEOTIDE SEQUENCE</scope>
    <source>
        <strain evidence="2">BN30871</strain>
    </source>
</reference>
<evidence type="ECO:0000313" key="2">
    <source>
        <dbReference type="EMBL" id="CUV65411.1"/>
    </source>
</evidence>
<keyword evidence="1" id="KW-0812">Transmembrane</keyword>
<protein>
    <submittedName>
        <fullName evidence="2">Uncharacterized protein</fullName>
    </submittedName>
</protein>
<feature type="transmembrane region" description="Helical" evidence="1">
    <location>
        <begin position="6"/>
        <end position="23"/>
    </location>
</feature>
<evidence type="ECO:0000256" key="1">
    <source>
        <dbReference type="SAM" id="Phobius"/>
    </source>
</evidence>
<feature type="transmembrane region" description="Helical" evidence="1">
    <location>
        <begin position="35"/>
        <end position="54"/>
    </location>
</feature>
<organism evidence="2">
    <name type="scientific">Sulfurovum sp. enrichment culture clone C5</name>
    <dbReference type="NCBI Taxonomy" id="497650"/>
    <lineage>
        <taxon>Bacteria</taxon>
        <taxon>Pseudomonadati</taxon>
        <taxon>Campylobacterota</taxon>
        <taxon>Epsilonproteobacteria</taxon>
        <taxon>Campylobacterales</taxon>
        <taxon>Sulfurovaceae</taxon>
        <taxon>Sulfurovum</taxon>
        <taxon>environmental samples</taxon>
    </lineage>
</organism>
<dbReference type="AlphaFoldDB" id="A0A0S4XM97"/>
<accession>A0A0S4XM97</accession>
<proteinExistence type="predicted"/>
<gene>
    <name evidence="2" type="ORF">BN3087_330027</name>
</gene>
<dbReference type="EMBL" id="FAXN01000033">
    <property type="protein sequence ID" value="CUV65411.1"/>
    <property type="molecule type" value="Genomic_DNA"/>
</dbReference>
<name>A0A0S4XM97_9BACT</name>
<sequence>MRLSTLIVLIVIIFNLFRLLYFGEYSGGKVYVEKTTFAILTHIIAILFLLYIFYKSSWEPNFVKCPKCKETFNYKDTLEGKCPNCKDVDTIDIKEYYEKFPDEKDV</sequence>